<reference evidence="3" key="1">
    <citation type="submission" date="2022-06" db="EMBL/GenBank/DDBJ databases">
        <title>Ornithinimicrobium HY1793.</title>
        <authorList>
            <person name="Huang Y."/>
        </authorList>
    </citation>
    <scope>NUCLEOTIDE SEQUENCE</scope>
    <source>
        <strain evidence="3">HY1793</strain>
    </source>
</reference>
<dbReference type="EMBL" id="CP099489">
    <property type="protein sequence ID" value="USQ82080.1"/>
    <property type="molecule type" value="Genomic_DNA"/>
</dbReference>
<name>A0ABY4Z055_9MICO</name>
<dbReference type="GO" id="GO:0016740">
    <property type="term" value="F:transferase activity"/>
    <property type="evidence" value="ECO:0007669"/>
    <property type="project" value="UniProtKB-KW"/>
</dbReference>
<dbReference type="RefSeq" id="WP_252595661.1">
    <property type="nucleotide sequence ID" value="NZ_CP099489.1"/>
</dbReference>
<organism evidence="3 4">
    <name type="scientific">Ornithinimicrobium faecis</name>
    <dbReference type="NCBI Taxonomy" id="2934158"/>
    <lineage>
        <taxon>Bacteria</taxon>
        <taxon>Bacillati</taxon>
        <taxon>Actinomycetota</taxon>
        <taxon>Actinomycetes</taxon>
        <taxon>Micrococcales</taxon>
        <taxon>Ornithinimicrobiaceae</taxon>
        <taxon>Ornithinimicrobium</taxon>
    </lineage>
</organism>
<protein>
    <submittedName>
        <fullName evidence="3">NTP transferase domain-containing protein</fullName>
    </submittedName>
</protein>
<sequence length="208" mass="21297">MAPQHDIVVLAGGGGTRLGGVDKSALEIGGRTLLDRVLEAAAAARHVVVVGSVAVPEHVLQTVEDPPDGGPVAGIAAGVAALARTADLAPWTLVIAVDQPEAAQATVDLLRAAASAGPDVDMVCPQDETGHPQWLLAAYRTGSLTAALLPFGTGHSIAVRRLVAGLRAIGVHTSHAGDIDTWQDHTDWQARVTSAEHSRATATHPDAI</sequence>
<accession>A0ABY4Z055</accession>
<proteinExistence type="predicted"/>
<dbReference type="InterPro" id="IPR025877">
    <property type="entry name" value="MobA-like_NTP_Trfase"/>
</dbReference>
<dbReference type="PANTHER" id="PTHR19136">
    <property type="entry name" value="MOLYBDENUM COFACTOR GUANYLYLTRANSFERASE"/>
    <property type="match status" value="1"/>
</dbReference>
<evidence type="ECO:0000313" key="3">
    <source>
        <dbReference type="EMBL" id="USQ82080.1"/>
    </source>
</evidence>
<keyword evidence="4" id="KW-1185">Reference proteome</keyword>
<keyword evidence="1 3" id="KW-0808">Transferase</keyword>
<evidence type="ECO:0000256" key="1">
    <source>
        <dbReference type="ARBA" id="ARBA00022679"/>
    </source>
</evidence>
<dbReference type="SUPFAM" id="SSF53448">
    <property type="entry name" value="Nucleotide-diphospho-sugar transferases"/>
    <property type="match status" value="1"/>
</dbReference>
<evidence type="ECO:0000259" key="2">
    <source>
        <dbReference type="Pfam" id="PF12804"/>
    </source>
</evidence>
<dbReference type="Gene3D" id="3.90.550.10">
    <property type="entry name" value="Spore Coat Polysaccharide Biosynthesis Protein SpsA, Chain A"/>
    <property type="match status" value="1"/>
</dbReference>
<dbReference type="InterPro" id="IPR029044">
    <property type="entry name" value="Nucleotide-diphossugar_trans"/>
</dbReference>
<dbReference type="PANTHER" id="PTHR19136:SF81">
    <property type="entry name" value="MOLYBDENUM COFACTOR GUANYLYLTRANSFERASE"/>
    <property type="match status" value="1"/>
</dbReference>
<gene>
    <name evidence="3" type="ORF">NF556_10700</name>
</gene>
<dbReference type="Proteomes" id="UP001056455">
    <property type="component" value="Chromosome"/>
</dbReference>
<dbReference type="Pfam" id="PF12804">
    <property type="entry name" value="NTP_transf_3"/>
    <property type="match status" value="1"/>
</dbReference>
<feature type="domain" description="MobA-like NTP transferase" evidence="2">
    <location>
        <begin position="8"/>
        <end position="149"/>
    </location>
</feature>
<evidence type="ECO:0000313" key="4">
    <source>
        <dbReference type="Proteomes" id="UP001056455"/>
    </source>
</evidence>